<dbReference type="Gene3D" id="3.30.460.10">
    <property type="entry name" value="Beta Polymerase, domain 2"/>
    <property type="match status" value="1"/>
</dbReference>
<evidence type="ECO:0000256" key="5">
    <source>
        <dbReference type="ARBA" id="ARBA00022723"/>
    </source>
</evidence>
<dbReference type="EMBL" id="CAUWAG010000010">
    <property type="protein sequence ID" value="CAJ2507964.1"/>
    <property type="molecule type" value="Genomic_DNA"/>
</dbReference>
<sequence length="626" mass="70120">MALDFPTIYLLPTHLGADELPELESQIPSLTYDINEAKVVLGKLSRRERAMLELRSRKLQTEEIVAAPVPEPNTVPISASAPPAKRRKLLISPRTSPGAGSSTASDTDEETGDTTSKARRPKPAVTPESPDFEHDKDVINVVRLAWFTDSMARGSVLPLNEYLIYRGRKKQAKQAMVVPSRLDPSEILRRARDDANANGRPASQHGSSQGYTGSQDHPRTAPHSKRPHLLKETTSEHDRAERLPPLPEYLHKPYACQRPAPFNPPNNAFIEQLTEMRTIRKLEHDDVGVRAYSTSTASIAAYPYRISHVAEIARLPGCGQKIVELYLQWKENGYLNDVEQAAASPKMRVLKLFYEIWGVGETTANEFYNRGWRDLDDIVEHGWDKLTRVQQIGVKYYDELLEKIPRAEVESIADIILQHANRIRDGYQMVIVGGYRRGKTASGDVDVVISHPDASATDFFINDIANSLEEDGHITHTLTISSRNSERGQEPVAWKGEGGKGSGFDTLDKALVVWQDPVFDKASSSKNPNPHRRVDIIISPWRTAGCAVIGWTGGTTLERDLRRYCKHVKRWKFDSSGVRTRMDGGDWVDIESDADGKPAPDMLTAEKRAFERLGLEWRPPTERCTG</sequence>
<comment type="catalytic activity">
    <reaction evidence="10 11">
        <text>DNA(n) + a 2'-deoxyribonucleoside 5'-triphosphate = DNA(n+1) + diphosphate</text>
        <dbReference type="Rhea" id="RHEA:22508"/>
        <dbReference type="Rhea" id="RHEA-COMP:17339"/>
        <dbReference type="Rhea" id="RHEA-COMP:17340"/>
        <dbReference type="ChEBI" id="CHEBI:33019"/>
        <dbReference type="ChEBI" id="CHEBI:61560"/>
        <dbReference type="ChEBI" id="CHEBI:173112"/>
        <dbReference type="EC" id="2.7.7.7"/>
    </reaction>
</comment>
<feature type="region of interest" description="Disordered" evidence="12">
    <location>
        <begin position="481"/>
        <end position="501"/>
    </location>
</feature>
<evidence type="ECO:0000256" key="1">
    <source>
        <dbReference type="ARBA" id="ARBA00004123"/>
    </source>
</evidence>
<dbReference type="GO" id="GO:0046872">
    <property type="term" value="F:metal ion binding"/>
    <property type="evidence" value="ECO:0007669"/>
    <property type="project" value="UniProtKB-UniRule"/>
</dbReference>
<gene>
    <name evidence="14" type="ORF">KHLLAP_LOCUS8432</name>
</gene>
<protein>
    <recommendedName>
        <fullName evidence="11">DNA polymerase</fullName>
        <ecNumber evidence="11">2.7.7.7</ecNumber>
    </recommendedName>
</protein>
<dbReference type="InterPro" id="IPR001357">
    <property type="entry name" value="BRCT_dom"/>
</dbReference>
<dbReference type="InterPro" id="IPR028207">
    <property type="entry name" value="DNA_pol_B_palm_palm"/>
</dbReference>
<keyword evidence="6 11" id="KW-0227">DNA damage</keyword>
<evidence type="ECO:0000259" key="13">
    <source>
        <dbReference type="PROSITE" id="PS50172"/>
    </source>
</evidence>
<evidence type="ECO:0000313" key="15">
    <source>
        <dbReference type="Proteomes" id="UP001295740"/>
    </source>
</evidence>
<dbReference type="SMART" id="SM00483">
    <property type="entry name" value="POLXc"/>
    <property type="match status" value="1"/>
</dbReference>
<dbReference type="FunFam" id="3.30.210.10:FF:000005">
    <property type="entry name" value="DNA polymerase IV"/>
    <property type="match status" value="1"/>
</dbReference>
<dbReference type="Pfam" id="PF14791">
    <property type="entry name" value="DNA_pol_B_thumb"/>
    <property type="match status" value="1"/>
</dbReference>
<comment type="caution">
    <text evidence="14">The sequence shown here is derived from an EMBL/GenBank/DDBJ whole genome shotgun (WGS) entry which is preliminary data.</text>
</comment>
<keyword evidence="15" id="KW-1185">Reference proteome</keyword>
<dbReference type="PANTHER" id="PTHR11276:SF29">
    <property type="entry name" value="DNA POLYMERASE TYPE-X FAMILY PROTEIN POL4"/>
    <property type="match status" value="1"/>
</dbReference>
<dbReference type="PROSITE" id="PS00522">
    <property type="entry name" value="DNA_POLYMERASE_X"/>
    <property type="match status" value="1"/>
</dbReference>
<comment type="subcellular location">
    <subcellularLocation>
        <location evidence="1 11">Nucleus</location>
    </subcellularLocation>
</comment>
<feature type="region of interest" description="Disordered" evidence="12">
    <location>
        <begin position="195"/>
        <end position="243"/>
    </location>
</feature>
<dbReference type="GO" id="GO:0006303">
    <property type="term" value="P:double-strand break repair via nonhomologous end joining"/>
    <property type="evidence" value="ECO:0007669"/>
    <property type="project" value="TreeGrafter"/>
</dbReference>
<evidence type="ECO:0000256" key="9">
    <source>
        <dbReference type="ARBA" id="ARBA00023242"/>
    </source>
</evidence>
<dbReference type="InterPro" id="IPR002054">
    <property type="entry name" value="DNA-dir_DNA_pol_X"/>
</dbReference>
<dbReference type="CDD" id="cd00141">
    <property type="entry name" value="NT_POLXc"/>
    <property type="match status" value="1"/>
</dbReference>
<dbReference type="GO" id="GO:0003677">
    <property type="term" value="F:DNA binding"/>
    <property type="evidence" value="ECO:0007669"/>
    <property type="project" value="UniProtKB-UniRule"/>
</dbReference>
<proteinExistence type="inferred from homology"/>
<dbReference type="GO" id="GO:0005634">
    <property type="term" value="C:nucleus"/>
    <property type="evidence" value="ECO:0007669"/>
    <property type="project" value="UniProtKB-SubCell"/>
</dbReference>
<dbReference type="Gene3D" id="3.30.210.10">
    <property type="entry name" value="DNA polymerase, thumb domain"/>
    <property type="match status" value="1"/>
</dbReference>
<dbReference type="Pfam" id="PF10391">
    <property type="entry name" value="DNA_pol_lambd_f"/>
    <property type="match status" value="1"/>
</dbReference>
<organism evidence="14 15">
    <name type="scientific">Anthostomella pinea</name>
    <dbReference type="NCBI Taxonomy" id="933095"/>
    <lineage>
        <taxon>Eukaryota</taxon>
        <taxon>Fungi</taxon>
        <taxon>Dikarya</taxon>
        <taxon>Ascomycota</taxon>
        <taxon>Pezizomycotina</taxon>
        <taxon>Sordariomycetes</taxon>
        <taxon>Xylariomycetidae</taxon>
        <taxon>Xylariales</taxon>
        <taxon>Xylariaceae</taxon>
        <taxon>Anthostomella</taxon>
    </lineage>
</organism>
<evidence type="ECO:0000313" key="14">
    <source>
        <dbReference type="EMBL" id="CAJ2507964.1"/>
    </source>
</evidence>
<dbReference type="FunFam" id="1.10.150.20:FF:000010">
    <property type="entry name" value="DNA polymerase lambda"/>
    <property type="match status" value="1"/>
</dbReference>
<dbReference type="AlphaFoldDB" id="A0AAI8YHZ3"/>
<evidence type="ECO:0000256" key="6">
    <source>
        <dbReference type="ARBA" id="ARBA00022763"/>
    </source>
</evidence>
<keyword evidence="7 11" id="KW-0239">DNA-directed DNA polymerase</keyword>
<feature type="compositionally biased region" description="Basic and acidic residues" evidence="12">
    <location>
        <begin position="229"/>
        <end position="242"/>
    </location>
</feature>
<accession>A0AAI8YHZ3</accession>
<feature type="compositionally biased region" description="Polar residues" evidence="12">
    <location>
        <begin position="204"/>
        <end position="215"/>
    </location>
</feature>
<dbReference type="GO" id="GO:0003887">
    <property type="term" value="F:DNA-directed DNA polymerase activity"/>
    <property type="evidence" value="ECO:0007669"/>
    <property type="project" value="UniProtKB-UniRule"/>
</dbReference>
<name>A0AAI8YHZ3_9PEZI</name>
<dbReference type="Pfam" id="PF14716">
    <property type="entry name" value="HHH_8"/>
    <property type="match status" value="1"/>
</dbReference>
<keyword evidence="3 11" id="KW-0808">Transferase</keyword>
<dbReference type="InterPro" id="IPR029398">
    <property type="entry name" value="PolB_thumb"/>
</dbReference>
<dbReference type="Proteomes" id="UP001295740">
    <property type="component" value="Unassembled WGS sequence"/>
</dbReference>
<dbReference type="Pfam" id="PF14792">
    <property type="entry name" value="DNA_pol_B_palm"/>
    <property type="match status" value="1"/>
</dbReference>
<reference evidence="14" key="1">
    <citation type="submission" date="2023-10" db="EMBL/GenBank/DDBJ databases">
        <authorList>
            <person name="Hackl T."/>
        </authorList>
    </citation>
    <scope>NUCLEOTIDE SEQUENCE</scope>
</reference>
<keyword evidence="9 11" id="KW-0539">Nucleus</keyword>
<keyword evidence="8 11" id="KW-0234">DNA repair</keyword>
<evidence type="ECO:0000256" key="11">
    <source>
        <dbReference type="RuleBase" id="RU366014"/>
    </source>
</evidence>
<dbReference type="PRINTS" id="PR00870">
    <property type="entry name" value="DNAPOLXBETA"/>
</dbReference>
<feature type="domain" description="BRCT" evidence="13">
    <location>
        <begin position="139"/>
        <end position="164"/>
    </location>
</feature>
<dbReference type="SUPFAM" id="SSF81301">
    <property type="entry name" value="Nucleotidyltransferase"/>
    <property type="match status" value="1"/>
</dbReference>
<dbReference type="InterPro" id="IPR027421">
    <property type="entry name" value="DNA_pol_lamdba_lyase_dom_sf"/>
</dbReference>
<dbReference type="Gene3D" id="1.10.150.20">
    <property type="entry name" value="5' to 3' exonuclease, C-terminal subdomain"/>
    <property type="match status" value="1"/>
</dbReference>
<evidence type="ECO:0000256" key="12">
    <source>
        <dbReference type="SAM" id="MobiDB-lite"/>
    </source>
</evidence>
<dbReference type="SUPFAM" id="SSF47802">
    <property type="entry name" value="DNA polymerase beta, N-terminal domain-like"/>
    <property type="match status" value="1"/>
</dbReference>
<dbReference type="InterPro" id="IPR010996">
    <property type="entry name" value="HHH_MUS81"/>
</dbReference>
<dbReference type="InterPro" id="IPR043519">
    <property type="entry name" value="NT_sf"/>
</dbReference>
<evidence type="ECO:0000256" key="2">
    <source>
        <dbReference type="ARBA" id="ARBA00008323"/>
    </source>
</evidence>
<evidence type="ECO:0000256" key="7">
    <source>
        <dbReference type="ARBA" id="ARBA00022932"/>
    </source>
</evidence>
<evidence type="ECO:0000256" key="10">
    <source>
        <dbReference type="ARBA" id="ARBA00049244"/>
    </source>
</evidence>
<keyword evidence="5" id="KW-0479">Metal-binding</keyword>
<evidence type="ECO:0000256" key="8">
    <source>
        <dbReference type="ARBA" id="ARBA00023204"/>
    </source>
</evidence>
<dbReference type="InterPro" id="IPR019843">
    <property type="entry name" value="DNA_pol-X_BS"/>
</dbReference>
<dbReference type="SUPFAM" id="SSF81585">
    <property type="entry name" value="PsbU/PolX domain-like"/>
    <property type="match status" value="1"/>
</dbReference>
<keyword evidence="4 11" id="KW-0548">Nucleotidyltransferase</keyword>
<comment type="similarity">
    <text evidence="2 11">Belongs to the DNA polymerase type-X family.</text>
</comment>
<dbReference type="InterPro" id="IPR018944">
    <property type="entry name" value="DNA_pol_lambd_fingers_domain"/>
</dbReference>
<dbReference type="InterPro" id="IPR022312">
    <property type="entry name" value="DNA_pol_X"/>
</dbReference>
<dbReference type="Gene3D" id="1.10.150.110">
    <property type="entry name" value="DNA polymerase beta, N-terminal domain-like"/>
    <property type="match status" value="1"/>
</dbReference>
<dbReference type="InterPro" id="IPR037160">
    <property type="entry name" value="DNA_Pol_thumb_sf"/>
</dbReference>
<dbReference type="PROSITE" id="PS50172">
    <property type="entry name" value="BRCT"/>
    <property type="match status" value="1"/>
</dbReference>
<feature type="region of interest" description="Disordered" evidence="12">
    <location>
        <begin position="71"/>
        <end position="132"/>
    </location>
</feature>
<dbReference type="PANTHER" id="PTHR11276">
    <property type="entry name" value="DNA POLYMERASE TYPE-X FAMILY MEMBER"/>
    <property type="match status" value="1"/>
</dbReference>
<evidence type="ECO:0000256" key="3">
    <source>
        <dbReference type="ARBA" id="ARBA00022679"/>
    </source>
</evidence>
<evidence type="ECO:0000256" key="4">
    <source>
        <dbReference type="ARBA" id="ARBA00022695"/>
    </source>
</evidence>
<dbReference type="FunFam" id="1.10.150.110:FF:000005">
    <property type="entry name" value="DNA polymerase POL4"/>
    <property type="match status" value="1"/>
</dbReference>
<dbReference type="PRINTS" id="PR00869">
    <property type="entry name" value="DNAPOLX"/>
</dbReference>
<comment type="function">
    <text evidence="11">DNA polymerase that functions in several pathways of DNA repair. Involved in base excision repair (BER) responsible for repair of lesions that give rise to abasic (AP) sites in DNA. Also contributes to DNA double-strand break repair by non-homologous end joining and homologous recombination. Has both template-dependent and template-independent (terminal transferase) DNA polymerase activities. Has also a 5'-deoxyribose-5-phosphate lyase (dRP lyase) activity.</text>
</comment>
<dbReference type="EC" id="2.7.7.7" evidence="11"/>
<dbReference type="InterPro" id="IPR002008">
    <property type="entry name" value="DNA_pol_X_beta-like"/>
</dbReference>